<proteinExistence type="predicted"/>
<dbReference type="Proteomes" id="UP001241377">
    <property type="component" value="Unassembled WGS sequence"/>
</dbReference>
<gene>
    <name evidence="1" type="ORF">QFC19_006958</name>
</gene>
<organism evidence="1 2">
    <name type="scientific">Naganishia cerealis</name>
    <dbReference type="NCBI Taxonomy" id="610337"/>
    <lineage>
        <taxon>Eukaryota</taxon>
        <taxon>Fungi</taxon>
        <taxon>Dikarya</taxon>
        <taxon>Basidiomycota</taxon>
        <taxon>Agaricomycotina</taxon>
        <taxon>Tremellomycetes</taxon>
        <taxon>Filobasidiales</taxon>
        <taxon>Filobasidiaceae</taxon>
        <taxon>Naganishia</taxon>
    </lineage>
</organism>
<sequence length="142" mass="15330">MELESVLQDYIVYSDATESETSALSSPVIPERSPARLKKAAAASPIYSSPSTNGSFEDAMSSSHSWNNSPGSFNDSIFSDVPTKDPVELDEFGLDLSEIDDIVALLDEIEIATPSTNLKIIHNVDERVHIVAMSSGIDPIET</sequence>
<accession>A0ACC2VCA8</accession>
<name>A0ACC2VCA8_9TREE</name>
<keyword evidence="2" id="KW-1185">Reference proteome</keyword>
<dbReference type="EMBL" id="JASBWR010000089">
    <property type="protein sequence ID" value="KAJ9097013.1"/>
    <property type="molecule type" value="Genomic_DNA"/>
</dbReference>
<protein>
    <submittedName>
        <fullName evidence="1">Uncharacterized protein</fullName>
    </submittedName>
</protein>
<comment type="caution">
    <text evidence="1">The sequence shown here is derived from an EMBL/GenBank/DDBJ whole genome shotgun (WGS) entry which is preliminary data.</text>
</comment>
<evidence type="ECO:0000313" key="1">
    <source>
        <dbReference type="EMBL" id="KAJ9097013.1"/>
    </source>
</evidence>
<reference evidence="1" key="1">
    <citation type="submission" date="2023-04" db="EMBL/GenBank/DDBJ databases">
        <title>Draft Genome sequencing of Naganishia species isolated from polar environments using Oxford Nanopore Technology.</title>
        <authorList>
            <person name="Leo P."/>
            <person name="Venkateswaran K."/>
        </authorList>
    </citation>
    <scope>NUCLEOTIDE SEQUENCE</scope>
    <source>
        <strain evidence="1">MNA-CCFEE 5261</strain>
    </source>
</reference>
<evidence type="ECO:0000313" key="2">
    <source>
        <dbReference type="Proteomes" id="UP001241377"/>
    </source>
</evidence>